<keyword evidence="2 5" id="KW-0812">Transmembrane</keyword>
<feature type="transmembrane region" description="Helical" evidence="5">
    <location>
        <begin position="281"/>
        <end position="298"/>
    </location>
</feature>
<feature type="domain" description="Major facilitator superfamily (MFS) profile" evidence="6">
    <location>
        <begin position="8"/>
        <end position="419"/>
    </location>
</feature>
<dbReference type="InterPro" id="IPR020846">
    <property type="entry name" value="MFS_dom"/>
</dbReference>
<feature type="transmembrane region" description="Helical" evidence="5">
    <location>
        <begin position="241"/>
        <end position="261"/>
    </location>
</feature>
<feature type="transmembrane region" description="Helical" evidence="5">
    <location>
        <begin position="99"/>
        <end position="119"/>
    </location>
</feature>
<gene>
    <name evidence="7" type="ORF">ACFP2V_26005</name>
</gene>
<feature type="transmembrane region" description="Helical" evidence="5">
    <location>
        <begin position="161"/>
        <end position="181"/>
    </location>
</feature>
<proteinExistence type="predicted"/>
<organism evidence="7 8">
    <name type="scientific">Streptomyces incanus</name>
    <dbReference type="NCBI Taxonomy" id="887453"/>
    <lineage>
        <taxon>Bacteria</taxon>
        <taxon>Bacillati</taxon>
        <taxon>Actinomycetota</taxon>
        <taxon>Actinomycetes</taxon>
        <taxon>Kitasatosporales</taxon>
        <taxon>Streptomycetaceae</taxon>
        <taxon>Streptomyces</taxon>
    </lineage>
</organism>
<feature type="transmembrane region" description="Helical" evidence="5">
    <location>
        <begin position="74"/>
        <end position="93"/>
    </location>
</feature>
<comment type="caution">
    <text evidence="7">The sequence shown here is derived from an EMBL/GenBank/DDBJ whole genome shotgun (WGS) entry which is preliminary data.</text>
</comment>
<evidence type="ECO:0000256" key="1">
    <source>
        <dbReference type="ARBA" id="ARBA00004651"/>
    </source>
</evidence>
<dbReference type="PROSITE" id="PS50850">
    <property type="entry name" value="MFS"/>
    <property type="match status" value="1"/>
</dbReference>
<evidence type="ECO:0000259" key="6">
    <source>
        <dbReference type="PROSITE" id="PS50850"/>
    </source>
</evidence>
<dbReference type="Pfam" id="PF07690">
    <property type="entry name" value="MFS_1"/>
    <property type="match status" value="1"/>
</dbReference>
<reference evidence="8" key="1">
    <citation type="journal article" date="2019" name="Int. J. Syst. Evol. Microbiol.">
        <title>The Global Catalogue of Microorganisms (GCM) 10K type strain sequencing project: providing services to taxonomists for standard genome sequencing and annotation.</title>
        <authorList>
            <consortium name="The Broad Institute Genomics Platform"/>
            <consortium name="The Broad Institute Genome Sequencing Center for Infectious Disease"/>
            <person name="Wu L."/>
            <person name="Ma J."/>
        </authorList>
    </citation>
    <scope>NUCLEOTIDE SEQUENCE [LARGE SCALE GENOMIC DNA]</scope>
    <source>
        <strain evidence="8">JCM 13852</strain>
    </source>
</reference>
<feature type="transmembrane region" description="Helical" evidence="5">
    <location>
        <begin position="328"/>
        <end position="352"/>
    </location>
</feature>
<evidence type="ECO:0000256" key="2">
    <source>
        <dbReference type="ARBA" id="ARBA00022692"/>
    </source>
</evidence>
<protein>
    <submittedName>
        <fullName evidence="7">MFS transporter</fullName>
    </submittedName>
</protein>
<evidence type="ECO:0000313" key="8">
    <source>
        <dbReference type="Proteomes" id="UP001596183"/>
    </source>
</evidence>
<dbReference type="InterPro" id="IPR011701">
    <property type="entry name" value="MFS"/>
</dbReference>
<evidence type="ECO:0000256" key="3">
    <source>
        <dbReference type="ARBA" id="ARBA00022989"/>
    </source>
</evidence>
<dbReference type="SUPFAM" id="SSF103473">
    <property type="entry name" value="MFS general substrate transporter"/>
    <property type="match status" value="1"/>
</dbReference>
<feature type="transmembrane region" description="Helical" evidence="5">
    <location>
        <begin position="131"/>
        <end position="155"/>
    </location>
</feature>
<dbReference type="PANTHER" id="PTHR23508">
    <property type="entry name" value="CARBOXYLIC ACID TRANSPORTER PROTEIN HOMOLOG"/>
    <property type="match status" value="1"/>
</dbReference>
<sequence length="438" mass="45333">MTGLQIRAVAVAMALIIMDGFEIAMMAFTAKPMADAWGVSDATLGIVLSASLFGMAAGAILFSPVGDRLGRRPLTTISVTIVLVGMVLAAVAPNVAVLIVARFLTGFGIGAMSQLNAYVSEFASDRRRGTVVGIYATGFPIGATLAGVAASLLVQPAGWKSMFVAGAVLALVMLVVSWAFLPESIDFLVARRPKNALERVNTVLNKMGRPSLKELPEVTEVERAHLGVTAVFAGATGRKTLVLWLGYACLMAAYYFANSWIPKLAAESTGDDQMGTTVGSFLNFGGILGSLLFAAVAIRVLPRRILQVTMALSVVGTVAYGATFGVAWLAVVLGVLLGVLAVAAVAGFYAVAPEAYPAALRGTGVGWMLGVGRLVSIVSPISIGYLLDGGWSAGSLFYLMAVPLAIGTVCIIVLGRLQKGEVGEGHQAQVPATPSPVA</sequence>
<evidence type="ECO:0000256" key="5">
    <source>
        <dbReference type="SAM" id="Phobius"/>
    </source>
</evidence>
<dbReference type="Proteomes" id="UP001596183">
    <property type="component" value="Unassembled WGS sequence"/>
</dbReference>
<accession>A0ABW0XSV7</accession>
<comment type="subcellular location">
    <subcellularLocation>
        <location evidence="1">Cell membrane</location>
        <topology evidence="1">Multi-pass membrane protein</topology>
    </subcellularLocation>
</comment>
<evidence type="ECO:0000313" key="7">
    <source>
        <dbReference type="EMBL" id="MFC5673431.1"/>
    </source>
</evidence>
<feature type="transmembrane region" description="Helical" evidence="5">
    <location>
        <begin position="305"/>
        <end position="322"/>
    </location>
</feature>
<dbReference type="PANTHER" id="PTHR23508:SF10">
    <property type="entry name" value="CARBOXYLIC ACID TRANSPORTER PROTEIN HOMOLOG"/>
    <property type="match status" value="1"/>
</dbReference>
<feature type="transmembrane region" description="Helical" evidence="5">
    <location>
        <begin position="364"/>
        <end position="387"/>
    </location>
</feature>
<feature type="transmembrane region" description="Helical" evidence="5">
    <location>
        <begin position="42"/>
        <end position="62"/>
    </location>
</feature>
<keyword evidence="8" id="KW-1185">Reference proteome</keyword>
<feature type="transmembrane region" description="Helical" evidence="5">
    <location>
        <begin position="393"/>
        <end position="414"/>
    </location>
</feature>
<evidence type="ECO:0000256" key="4">
    <source>
        <dbReference type="ARBA" id="ARBA00023136"/>
    </source>
</evidence>
<keyword evidence="3 5" id="KW-1133">Transmembrane helix</keyword>
<dbReference type="RefSeq" id="WP_381217269.1">
    <property type="nucleotide sequence ID" value="NZ_JBHSPC010000085.1"/>
</dbReference>
<feature type="transmembrane region" description="Helical" evidence="5">
    <location>
        <begin position="9"/>
        <end position="30"/>
    </location>
</feature>
<dbReference type="Gene3D" id="1.20.1250.20">
    <property type="entry name" value="MFS general substrate transporter like domains"/>
    <property type="match status" value="1"/>
</dbReference>
<keyword evidence="4 5" id="KW-0472">Membrane</keyword>
<dbReference type="InterPro" id="IPR036259">
    <property type="entry name" value="MFS_trans_sf"/>
</dbReference>
<dbReference type="EMBL" id="JBHSPC010000085">
    <property type="protein sequence ID" value="MFC5673431.1"/>
    <property type="molecule type" value="Genomic_DNA"/>
</dbReference>
<name>A0ABW0XSV7_9ACTN</name>